<dbReference type="eggNOG" id="COG1216">
    <property type="taxonomic scope" value="Bacteria"/>
</dbReference>
<keyword evidence="5" id="KW-0472">Membrane</keyword>
<evidence type="ECO:0000256" key="6">
    <source>
        <dbReference type="SAM" id="MobiDB-lite"/>
    </source>
</evidence>
<dbReference type="RefSeq" id="WP_009539093.1">
    <property type="nucleotide sequence ID" value="NZ_ANHY01000003.1"/>
</dbReference>
<evidence type="ECO:0000256" key="5">
    <source>
        <dbReference type="ARBA" id="ARBA00023136"/>
    </source>
</evidence>
<dbReference type="AlphaFoldDB" id="K9H2Z2"/>
<dbReference type="InterPro" id="IPR026461">
    <property type="entry name" value="Trfase_2_rSAM/seldom_assoc"/>
</dbReference>
<dbReference type="STRING" id="1238182.C882_2684"/>
<reference evidence="8 9" key="1">
    <citation type="journal article" date="2013" name="Genome Announc.">
        <title>Draft Genome Sequence of an Alphaproteobacterium, Caenispirillum salinarum AK4(T), Isolated from a Solar Saltern.</title>
        <authorList>
            <person name="Khatri I."/>
            <person name="Singh A."/>
            <person name="Korpole S."/>
            <person name="Pinnaka A.K."/>
            <person name="Subramanian S."/>
        </authorList>
    </citation>
    <scope>NUCLEOTIDE SEQUENCE [LARGE SCALE GENOMIC DNA]</scope>
    <source>
        <strain evidence="8 9">AK4</strain>
    </source>
</reference>
<organism evidence="8 9">
    <name type="scientific">Caenispirillum salinarum AK4</name>
    <dbReference type="NCBI Taxonomy" id="1238182"/>
    <lineage>
        <taxon>Bacteria</taxon>
        <taxon>Pseudomonadati</taxon>
        <taxon>Pseudomonadota</taxon>
        <taxon>Alphaproteobacteria</taxon>
        <taxon>Rhodospirillales</taxon>
        <taxon>Novispirillaceae</taxon>
        <taxon>Caenispirillum</taxon>
    </lineage>
</organism>
<dbReference type="InterPro" id="IPR001173">
    <property type="entry name" value="Glyco_trans_2-like"/>
</dbReference>
<proteinExistence type="predicted"/>
<evidence type="ECO:0000313" key="8">
    <source>
        <dbReference type="EMBL" id="EKV32605.1"/>
    </source>
</evidence>
<dbReference type="PATRIC" id="fig|1238182.3.peg.644"/>
<evidence type="ECO:0000256" key="2">
    <source>
        <dbReference type="ARBA" id="ARBA00022475"/>
    </source>
</evidence>
<dbReference type="GO" id="GO:0016757">
    <property type="term" value="F:glycosyltransferase activity"/>
    <property type="evidence" value="ECO:0007669"/>
    <property type="project" value="UniProtKB-KW"/>
</dbReference>
<dbReference type="GO" id="GO:0005886">
    <property type="term" value="C:plasma membrane"/>
    <property type="evidence" value="ECO:0007669"/>
    <property type="project" value="UniProtKB-SubCell"/>
</dbReference>
<keyword evidence="2" id="KW-1003">Cell membrane</keyword>
<evidence type="ECO:0000256" key="1">
    <source>
        <dbReference type="ARBA" id="ARBA00004236"/>
    </source>
</evidence>
<comment type="caution">
    <text evidence="8">The sequence shown here is derived from an EMBL/GenBank/DDBJ whole genome shotgun (WGS) entry which is preliminary data.</text>
</comment>
<dbReference type="NCBIfam" id="TIGR04283">
    <property type="entry name" value="glyco_like_mftF"/>
    <property type="match status" value="1"/>
</dbReference>
<evidence type="ECO:0000313" key="9">
    <source>
        <dbReference type="Proteomes" id="UP000009881"/>
    </source>
</evidence>
<keyword evidence="4 8" id="KW-0808">Transferase</keyword>
<keyword evidence="3" id="KW-0328">Glycosyltransferase</keyword>
<dbReference type="Gene3D" id="3.90.550.10">
    <property type="entry name" value="Spore Coat Polysaccharide Biosynthesis Protein SpsA, Chain A"/>
    <property type="match status" value="1"/>
</dbReference>
<name>K9H2Z2_9PROT</name>
<evidence type="ECO:0000259" key="7">
    <source>
        <dbReference type="Pfam" id="PF00535"/>
    </source>
</evidence>
<protein>
    <submittedName>
        <fullName evidence="8">Glycosyl transferase, group 2 family protein</fullName>
    </submittedName>
</protein>
<dbReference type="InterPro" id="IPR029044">
    <property type="entry name" value="Nucleotide-diphossugar_trans"/>
</dbReference>
<dbReference type="SUPFAM" id="SSF53448">
    <property type="entry name" value="Nucleotide-diphospho-sugar transferases"/>
    <property type="match status" value="1"/>
</dbReference>
<dbReference type="Proteomes" id="UP000009881">
    <property type="component" value="Unassembled WGS sequence"/>
</dbReference>
<evidence type="ECO:0000256" key="4">
    <source>
        <dbReference type="ARBA" id="ARBA00022679"/>
    </source>
</evidence>
<evidence type="ECO:0000256" key="3">
    <source>
        <dbReference type="ARBA" id="ARBA00022676"/>
    </source>
</evidence>
<accession>K9H2Z2</accession>
<dbReference type="PANTHER" id="PTHR43646:SF2">
    <property type="entry name" value="GLYCOSYLTRANSFERASE 2-LIKE DOMAIN-CONTAINING PROTEIN"/>
    <property type="match status" value="1"/>
</dbReference>
<keyword evidence="9" id="KW-1185">Reference proteome</keyword>
<dbReference type="CDD" id="cd02522">
    <property type="entry name" value="GT_2_like_a"/>
    <property type="match status" value="1"/>
</dbReference>
<gene>
    <name evidence="8" type="ORF">C882_2684</name>
</gene>
<dbReference type="EMBL" id="ANHY01000003">
    <property type="protein sequence ID" value="EKV32605.1"/>
    <property type="molecule type" value="Genomic_DNA"/>
</dbReference>
<dbReference type="PANTHER" id="PTHR43646">
    <property type="entry name" value="GLYCOSYLTRANSFERASE"/>
    <property type="match status" value="1"/>
</dbReference>
<sequence length="231" mass="24894">MTPPADPPRLSVIIPTLNAAATLPATLVPLAEAGAAVEVIVADGGSTDGTPDLAPRPVSAPRGRGSQLAAGAAAARGAWLLFLHADTRLAPGWWAEVQAHMRHRPQMAAAFRFALEDPAPQARRIERLVAWRCRRMGLPYGDQGLLIPRGLYDAVGGFRPLPLMEDVDLVRRLGRKRIALLKTAAVTSAVRYRRDGWTARPARNLTCLALWWLGVPAARVAALYRGRGARS</sequence>
<feature type="domain" description="Glycosyltransferase 2-like" evidence="7">
    <location>
        <begin position="11"/>
        <end position="157"/>
    </location>
</feature>
<dbReference type="OrthoDB" id="5291101at2"/>
<dbReference type="Pfam" id="PF00535">
    <property type="entry name" value="Glycos_transf_2"/>
    <property type="match status" value="1"/>
</dbReference>
<feature type="region of interest" description="Disordered" evidence="6">
    <location>
        <begin position="44"/>
        <end position="64"/>
    </location>
</feature>
<comment type="subcellular location">
    <subcellularLocation>
        <location evidence="1">Cell membrane</location>
    </subcellularLocation>
</comment>